<dbReference type="Pfam" id="PF02720">
    <property type="entry name" value="DUF222"/>
    <property type="match status" value="1"/>
</dbReference>
<gene>
    <name evidence="3" type="ORF">NCTC13229_03825</name>
</gene>
<dbReference type="CDD" id="cd00085">
    <property type="entry name" value="HNHc"/>
    <property type="match status" value="1"/>
</dbReference>
<protein>
    <submittedName>
        <fullName evidence="3">Hnh endonuclease</fullName>
    </submittedName>
</protein>
<keyword evidence="3" id="KW-0540">Nuclease</keyword>
<dbReference type="AlphaFoldDB" id="A0AB38FFD1"/>
<dbReference type="GO" id="GO:0004519">
    <property type="term" value="F:endonuclease activity"/>
    <property type="evidence" value="ECO:0007669"/>
    <property type="project" value="UniProtKB-KW"/>
</dbReference>
<evidence type="ECO:0000256" key="1">
    <source>
        <dbReference type="SAM" id="MobiDB-lite"/>
    </source>
</evidence>
<dbReference type="InterPro" id="IPR003615">
    <property type="entry name" value="HNH_nuc"/>
</dbReference>
<evidence type="ECO:0000313" key="3">
    <source>
        <dbReference type="EMBL" id="SPZ40348.1"/>
    </source>
</evidence>
<name>A0AB38FFD1_RHOWR</name>
<reference evidence="3 4" key="1">
    <citation type="submission" date="2018-06" db="EMBL/GenBank/DDBJ databases">
        <authorList>
            <consortium name="Pathogen Informatics"/>
            <person name="Doyle S."/>
        </authorList>
    </citation>
    <scope>NUCLEOTIDE SEQUENCE [LARGE SCALE GENOMIC DNA]</scope>
    <source>
        <strain evidence="3 4">NCTC13229</strain>
    </source>
</reference>
<dbReference type="Proteomes" id="UP000251211">
    <property type="component" value="Unassembled WGS sequence"/>
</dbReference>
<dbReference type="EMBL" id="UAUI01000014">
    <property type="protein sequence ID" value="SPZ40348.1"/>
    <property type="molecule type" value="Genomic_DNA"/>
</dbReference>
<comment type="caution">
    <text evidence="3">The sequence shown here is derived from an EMBL/GenBank/DDBJ whole genome shotgun (WGS) entry which is preliminary data.</text>
</comment>
<evidence type="ECO:0000259" key="2">
    <source>
        <dbReference type="Pfam" id="PF02720"/>
    </source>
</evidence>
<dbReference type="InterPro" id="IPR003870">
    <property type="entry name" value="DUF222"/>
</dbReference>
<accession>A0AB38FFD1</accession>
<keyword evidence="3" id="KW-0255">Endonuclease</keyword>
<feature type="domain" description="DUF222" evidence="2">
    <location>
        <begin position="34"/>
        <end position="300"/>
    </location>
</feature>
<dbReference type="RefSeq" id="WP_112300600.1">
    <property type="nucleotide sequence ID" value="NZ_QTTP01000001.1"/>
</dbReference>
<feature type="region of interest" description="Disordered" evidence="1">
    <location>
        <begin position="478"/>
        <end position="506"/>
    </location>
</feature>
<organism evidence="3 4">
    <name type="scientific">Rhodococcus wratislaviensis</name>
    <name type="common">Tsukamurella wratislaviensis</name>
    <dbReference type="NCBI Taxonomy" id="44752"/>
    <lineage>
        <taxon>Bacteria</taxon>
        <taxon>Bacillati</taxon>
        <taxon>Actinomycetota</taxon>
        <taxon>Actinomycetes</taxon>
        <taxon>Mycobacteriales</taxon>
        <taxon>Nocardiaceae</taxon>
        <taxon>Rhodococcus</taxon>
    </lineage>
</organism>
<proteinExistence type="predicted"/>
<sequence length="506" mass="55146">MGDNSSSAAALDATPPGIVAIEALRVGKSVLAQAQYRQVVAVTEFYDLCCDEDERRGINPAHSGAHTAVEVSVALGMNEPVVTAWIDLGLDLRHRLHGTRVAFAAGRIDLDQARVIAAMLAGVSDSKLEQLETAILDSRSLPPSKLRARARRLIARHDPDSIAHRTTLAVADRDVWIRPAENGMAYLDGHLPAADAHTLAMRLREMSIHDVCADDPRTLPQRRADALTALADSTGHLTCHCGREQCPARVATARTRRAPLIQVVVNASTLLGLDDLPAHLEGYGPICADSARTLAADGVFQRVHTLAIEGDAGGHVLEISPVQKTHGIPVTYIRNTATRPELTYAPGTALGRRIRARDGNCRFPNCQVSARLCDIDHTTPFDHEDPATGGLTVESNLACLCRRHHRLKTDGSWTVRQTGAGNVEWTTPRGDIIRTEPEGAAIELAHNHIRGVQRSRALRLLTERSHDQQDEVYLNELQGRRGRNSAPRPDVPCRPGNPELEERLPF</sequence>
<dbReference type="Gene3D" id="1.10.30.50">
    <property type="match status" value="1"/>
</dbReference>
<evidence type="ECO:0000313" key="4">
    <source>
        <dbReference type="Proteomes" id="UP000251211"/>
    </source>
</evidence>
<keyword evidence="3" id="KW-0378">Hydrolase</keyword>